<keyword evidence="4" id="KW-0238">DNA-binding</keyword>
<evidence type="ECO:0000256" key="6">
    <source>
        <dbReference type="SAM" id="MobiDB-lite"/>
    </source>
</evidence>
<feature type="region of interest" description="Disordered" evidence="6">
    <location>
        <begin position="219"/>
        <end position="260"/>
    </location>
</feature>
<evidence type="ECO:0000256" key="2">
    <source>
        <dbReference type="ARBA" id="ARBA00023015"/>
    </source>
</evidence>
<comment type="caution">
    <text evidence="9">The sequence shown here is derived from an EMBL/GenBank/DDBJ whole genome shotgun (WGS) entry which is preliminary data.</text>
</comment>
<dbReference type="InterPro" id="IPR007627">
    <property type="entry name" value="RNA_pol_sigma70_r2"/>
</dbReference>
<evidence type="ECO:0000256" key="1">
    <source>
        <dbReference type="ARBA" id="ARBA00010641"/>
    </source>
</evidence>
<dbReference type="InterPro" id="IPR013249">
    <property type="entry name" value="RNA_pol_sigma70_r4_t2"/>
</dbReference>
<dbReference type="InterPro" id="IPR039425">
    <property type="entry name" value="RNA_pol_sigma-70-like"/>
</dbReference>
<keyword evidence="5" id="KW-0804">Transcription</keyword>
<dbReference type="Pfam" id="PF08281">
    <property type="entry name" value="Sigma70_r4_2"/>
    <property type="match status" value="1"/>
</dbReference>
<gene>
    <name evidence="9" type="ORF">CEY15_06265</name>
</gene>
<dbReference type="PANTHER" id="PTHR43133:SF8">
    <property type="entry name" value="RNA POLYMERASE SIGMA FACTOR HI_1459-RELATED"/>
    <property type="match status" value="1"/>
</dbReference>
<evidence type="ECO:0000256" key="5">
    <source>
        <dbReference type="ARBA" id="ARBA00023163"/>
    </source>
</evidence>
<dbReference type="Gene3D" id="1.10.10.10">
    <property type="entry name" value="Winged helix-like DNA-binding domain superfamily/Winged helix DNA-binding domain"/>
    <property type="match status" value="1"/>
</dbReference>
<dbReference type="Proteomes" id="UP000218810">
    <property type="component" value="Unassembled WGS sequence"/>
</dbReference>
<sequence length="260" mass="27939">MLRPRPRLLPDGPHVLAARNDYLLKSEGGSCERGGGDEGKIEFMRAAFDGAVVRHGPTVLRVCRAVLGPGPDAEDAWSETFLSALRAWPGLPEETNVEAWLVRVAHRRSVDVVRRSVRSAAPAGGADDVAVLDEWAARSHGRNGSAWRGREGDDDDLGGHPIWDAVAALPTRQRLCVAYRYLGGLPYAAIAALTGGSEAAARRAAADGVAALRHTVDRATATGREVREPTLPDQTVPDQTVPDQTVPDQTEHTTRTQEQP</sequence>
<evidence type="ECO:0000256" key="3">
    <source>
        <dbReference type="ARBA" id="ARBA00023082"/>
    </source>
</evidence>
<feature type="compositionally biased region" description="Basic and acidic residues" evidence="6">
    <location>
        <begin position="249"/>
        <end position="260"/>
    </location>
</feature>
<name>A0A2A2WRQ8_9ACTN</name>
<dbReference type="AlphaFoldDB" id="A0A2A2WRQ8"/>
<dbReference type="GO" id="GO:0016987">
    <property type="term" value="F:sigma factor activity"/>
    <property type="evidence" value="ECO:0007669"/>
    <property type="project" value="UniProtKB-KW"/>
</dbReference>
<dbReference type="InterPro" id="IPR013325">
    <property type="entry name" value="RNA_pol_sigma_r2"/>
</dbReference>
<comment type="similarity">
    <text evidence="1">Belongs to the sigma-70 factor family. ECF subfamily.</text>
</comment>
<dbReference type="SUPFAM" id="SSF88659">
    <property type="entry name" value="Sigma3 and sigma4 domains of RNA polymerase sigma factors"/>
    <property type="match status" value="1"/>
</dbReference>
<evidence type="ECO:0000313" key="9">
    <source>
        <dbReference type="EMBL" id="PAY23841.1"/>
    </source>
</evidence>
<feature type="domain" description="RNA polymerase sigma-70 region 2" evidence="7">
    <location>
        <begin position="52"/>
        <end position="117"/>
    </location>
</feature>
<feature type="compositionally biased region" description="Polar residues" evidence="6">
    <location>
        <begin position="232"/>
        <end position="248"/>
    </location>
</feature>
<dbReference type="GO" id="GO:0006352">
    <property type="term" value="P:DNA-templated transcription initiation"/>
    <property type="evidence" value="ECO:0007669"/>
    <property type="project" value="InterPro"/>
</dbReference>
<organism evidence="9 10">
    <name type="scientific">Dietzia natronolimnaea</name>
    <dbReference type="NCBI Taxonomy" id="161920"/>
    <lineage>
        <taxon>Bacteria</taxon>
        <taxon>Bacillati</taxon>
        <taxon>Actinomycetota</taxon>
        <taxon>Actinomycetes</taxon>
        <taxon>Mycobacteriales</taxon>
        <taxon>Dietziaceae</taxon>
        <taxon>Dietzia</taxon>
    </lineage>
</organism>
<evidence type="ECO:0000256" key="4">
    <source>
        <dbReference type="ARBA" id="ARBA00023125"/>
    </source>
</evidence>
<accession>A0A2A2WRQ8</accession>
<evidence type="ECO:0000259" key="8">
    <source>
        <dbReference type="Pfam" id="PF08281"/>
    </source>
</evidence>
<keyword evidence="10" id="KW-1185">Reference proteome</keyword>
<dbReference type="OrthoDB" id="9803203at2"/>
<evidence type="ECO:0000313" key="10">
    <source>
        <dbReference type="Proteomes" id="UP000218810"/>
    </source>
</evidence>
<dbReference type="EMBL" id="NTGA01000012">
    <property type="protein sequence ID" value="PAY23841.1"/>
    <property type="molecule type" value="Genomic_DNA"/>
</dbReference>
<dbReference type="InterPro" id="IPR014284">
    <property type="entry name" value="RNA_pol_sigma-70_dom"/>
</dbReference>
<dbReference type="SUPFAM" id="SSF88946">
    <property type="entry name" value="Sigma2 domain of RNA polymerase sigma factors"/>
    <property type="match status" value="1"/>
</dbReference>
<dbReference type="Pfam" id="PF04542">
    <property type="entry name" value="Sigma70_r2"/>
    <property type="match status" value="1"/>
</dbReference>
<evidence type="ECO:0000259" key="7">
    <source>
        <dbReference type="Pfam" id="PF04542"/>
    </source>
</evidence>
<proteinExistence type="inferred from homology"/>
<dbReference type="InterPro" id="IPR013324">
    <property type="entry name" value="RNA_pol_sigma_r3/r4-like"/>
</dbReference>
<dbReference type="InterPro" id="IPR036388">
    <property type="entry name" value="WH-like_DNA-bd_sf"/>
</dbReference>
<keyword evidence="3" id="KW-0731">Sigma factor</keyword>
<dbReference type="GO" id="GO:0003677">
    <property type="term" value="F:DNA binding"/>
    <property type="evidence" value="ECO:0007669"/>
    <property type="project" value="UniProtKB-KW"/>
</dbReference>
<dbReference type="NCBIfam" id="TIGR02937">
    <property type="entry name" value="sigma70-ECF"/>
    <property type="match status" value="1"/>
</dbReference>
<dbReference type="PANTHER" id="PTHR43133">
    <property type="entry name" value="RNA POLYMERASE ECF-TYPE SIGMA FACTO"/>
    <property type="match status" value="1"/>
</dbReference>
<dbReference type="Gene3D" id="1.10.1740.10">
    <property type="match status" value="1"/>
</dbReference>
<protein>
    <submittedName>
        <fullName evidence="9">RNA polymerase subunit sigma-24</fullName>
    </submittedName>
</protein>
<reference evidence="10" key="1">
    <citation type="submission" date="2017-09" db="EMBL/GenBank/DDBJ databases">
        <authorList>
            <person name="Zhang Y."/>
            <person name="Huang X."/>
            <person name="Liu J."/>
            <person name="Lu L."/>
            <person name="Peng K."/>
        </authorList>
    </citation>
    <scope>NUCLEOTIDE SEQUENCE [LARGE SCALE GENOMIC DNA]</scope>
    <source>
        <strain evidence="10">S-XJ-1</strain>
    </source>
</reference>
<feature type="domain" description="RNA polymerase sigma factor 70 region 4 type 2" evidence="8">
    <location>
        <begin position="162"/>
        <end position="211"/>
    </location>
</feature>
<keyword evidence="2" id="KW-0805">Transcription regulation</keyword>